<evidence type="ECO:0000256" key="2">
    <source>
        <dbReference type="ARBA" id="ARBA00022475"/>
    </source>
</evidence>
<evidence type="ECO:0000313" key="11">
    <source>
        <dbReference type="Proteomes" id="UP001244640"/>
    </source>
</evidence>
<evidence type="ECO:0000313" key="10">
    <source>
        <dbReference type="EMBL" id="MDQ1151271.1"/>
    </source>
</evidence>
<evidence type="ECO:0000256" key="7">
    <source>
        <dbReference type="ARBA" id="ARBA00023136"/>
    </source>
</evidence>
<keyword evidence="7 8" id="KW-0472">Membrane</keyword>
<dbReference type="PANTHER" id="PTHR33908">
    <property type="entry name" value="MANNOSYLTRANSFERASE YKCB-RELATED"/>
    <property type="match status" value="1"/>
</dbReference>
<evidence type="ECO:0000256" key="5">
    <source>
        <dbReference type="ARBA" id="ARBA00022692"/>
    </source>
</evidence>
<evidence type="ECO:0000259" key="9">
    <source>
        <dbReference type="Pfam" id="PF13231"/>
    </source>
</evidence>
<evidence type="ECO:0000256" key="6">
    <source>
        <dbReference type="ARBA" id="ARBA00022989"/>
    </source>
</evidence>
<dbReference type="InterPro" id="IPR050297">
    <property type="entry name" value="LipidA_mod_glycosyltrf_83"/>
</dbReference>
<feature type="domain" description="Glycosyltransferase RgtA/B/C/D-like" evidence="9">
    <location>
        <begin position="51"/>
        <end position="209"/>
    </location>
</feature>
<feature type="transmembrane region" description="Helical" evidence="8">
    <location>
        <begin position="241"/>
        <end position="262"/>
    </location>
</feature>
<reference evidence="10 11" key="1">
    <citation type="submission" date="2023-07" db="EMBL/GenBank/DDBJ databases">
        <title>Functional and genomic diversity of the sorghum phyllosphere microbiome.</title>
        <authorList>
            <person name="Shade A."/>
        </authorList>
    </citation>
    <scope>NUCLEOTIDE SEQUENCE [LARGE SCALE GENOMIC DNA]</scope>
    <source>
        <strain evidence="10 11">SORGH_AS_0892</strain>
    </source>
</reference>
<keyword evidence="11" id="KW-1185">Reference proteome</keyword>
<keyword evidence="6 8" id="KW-1133">Transmembrane helix</keyword>
<feature type="transmembrane region" description="Helical" evidence="8">
    <location>
        <begin position="151"/>
        <end position="180"/>
    </location>
</feature>
<dbReference type="InterPro" id="IPR038731">
    <property type="entry name" value="RgtA/B/C-like"/>
</dbReference>
<organism evidence="10 11">
    <name type="scientific">Sphingobacterium zeae</name>
    <dbReference type="NCBI Taxonomy" id="1776859"/>
    <lineage>
        <taxon>Bacteria</taxon>
        <taxon>Pseudomonadati</taxon>
        <taxon>Bacteroidota</taxon>
        <taxon>Sphingobacteriia</taxon>
        <taxon>Sphingobacteriales</taxon>
        <taxon>Sphingobacteriaceae</taxon>
        <taxon>Sphingobacterium</taxon>
    </lineage>
</organism>
<feature type="transmembrane region" description="Helical" evidence="8">
    <location>
        <begin position="269"/>
        <end position="286"/>
    </location>
</feature>
<feature type="transmembrane region" description="Helical" evidence="8">
    <location>
        <begin position="94"/>
        <end position="114"/>
    </location>
</feature>
<dbReference type="Pfam" id="PF13231">
    <property type="entry name" value="PMT_2"/>
    <property type="match status" value="1"/>
</dbReference>
<protein>
    <recommendedName>
        <fullName evidence="9">Glycosyltransferase RgtA/B/C/D-like domain-containing protein</fullName>
    </recommendedName>
</protein>
<feature type="transmembrane region" description="Helical" evidence="8">
    <location>
        <begin position="292"/>
        <end position="309"/>
    </location>
</feature>
<feature type="transmembrane region" description="Helical" evidence="8">
    <location>
        <begin position="69"/>
        <end position="88"/>
    </location>
</feature>
<gene>
    <name evidence="10" type="ORF">QE382_003255</name>
</gene>
<dbReference type="Proteomes" id="UP001244640">
    <property type="component" value="Unassembled WGS sequence"/>
</dbReference>
<evidence type="ECO:0000256" key="3">
    <source>
        <dbReference type="ARBA" id="ARBA00022676"/>
    </source>
</evidence>
<feature type="transmembrane region" description="Helical" evidence="8">
    <location>
        <begin position="121"/>
        <end position="139"/>
    </location>
</feature>
<feature type="transmembrane region" description="Helical" evidence="8">
    <location>
        <begin position="7"/>
        <end position="23"/>
    </location>
</feature>
<proteinExistence type="predicted"/>
<sequence>MDKSTKIIIFIFCLFKLTLHIIADIHSGFQGDELLHIATGNHLAFGYMEFPPVIAVLAFFQNLFHVQSIFVHHIFSHLAMLLIVIYLGKIVFELGGGSVATAITLSCLLISPGLGGSQQSFQPVVFSQFFWLISFYQLVRFVKYKDRRYLWYLTVFISVAFLTKYDALFFLVGSLGLLLFRNIRKALIAAKYWQFIVVSLLILLPNMVWQYVHDFPALHMFDRLYLTQLDDLTFTEVVSGLFLDINPITSIMLLPTFIFILGGQKMKHHYRPLATSILFSVLFLAYSKGKAYYFFPIVLTLLPFVGVFFERIIMPQRRWLLYPLGFILLLGTMLIPFGLPIYSYAHYIDTIHKYLPKNVKNGKEVLPMQEYITKQKWESTMQELRSVYDSLPANEQSNCLIWGKHYSQAGAIELMKSTYRLPNAFCYHGSFYSWAPFGQMPKTVIAICYNDTSEDFFYPFFEEIIPVKKLYSPYASNEGWVLQTIYICKKPKQNFDKLKDLFATRIFE</sequence>
<feature type="transmembrane region" description="Helical" evidence="8">
    <location>
        <begin position="192"/>
        <end position="212"/>
    </location>
</feature>
<evidence type="ECO:0000256" key="1">
    <source>
        <dbReference type="ARBA" id="ARBA00004651"/>
    </source>
</evidence>
<keyword evidence="5 8" id="KW-0812">Transmembrane</keyword>
<keyword evidence="3" id="KW-0328">Glycosyltransferase</keyword>
<dbReference type="PANTHER" id="PTHR33908:SF11">
    <property type="entry name" value="MEMBRANE PROTEIN"/>
    <property type="match status" value="1"/>
</dbReference>
<comment type="subcellular location">
    <subcellularLocation>
        <location evidence="1">Cell membrane</location>
        <topology evidence="1">Multi-pass membrane protein</topology>
    </subcellularLocation>
</comment>
<keyword evidence="2" id="KW-1003">Cell membrane</keyword>
<feature type="transmembrane region" description="Helical" evidence="8">
    <location>
        <begin position="321"/>
        <end position="345"/>
    </location>
</feature>
<dbReference type="EMBL" id="JAUTBA010000001">
    <property type="protein sequence ID" value="MDQ1151271.1"/>
    <property type="molecule type" value="Genomic_DNA"/>
</dbReference>
<keyword evidence="4" id="KW-0808">Transferase</keyword>
<feature type="transmembrane region" description="Helical" evidence="8">
    <location>
        <begin position="43"/>
        <end position="60"/>
    </location>
</feature>
<accession>A0ABU0U950</accession>
<evidence type="ECO:0000256" key="8">
    <source>
        <dbReference type="SAM" id="Phobius"/>
    </source>
</evidence>
<comment type="caution">
    <text evidence="10">The sequence shown here is derived from an EMBL/GenBank/DDBJ whole genome shotgun (WGS) entry which is preliminary data.</text>
</comment>
<dbReference type="RefSeq" id="WP_307186777.1">
    <property type="nucleotide sequence ID" value="NZ_JAUTBA010000001.1"/>
</dbReference>
<evidence type="ECO:0000256" key="4">
    <source>
        <dbReference type="ARBA" id="ARBA00022679"/>
    </source>
</evidence>
<name>A0ABU0U950_9SPHI</name>